<dbReference type="PROSITE" id="PS51257">
    <property type="entry name" value="PROKAR_LIPOPROTEIN"/>
    <property type="match status" value="1"/>
</dbReference>
<dbReference type="KEGG" id="plue:EWM63_25505"/>
<dbReference type="AlphaFoldDB" id="A0A4P6L2S2"/>
<evidence type="ECO:0008006" key="3">
    <source>
        <dbReference type="Google" id="ProtNLM"/>
    </source>
</evidence>
<sequence>MKNIYHLIRLLPTLLLAAGCDSHPPPRLQLVDVVNAPHPYEVYFDADVNVLELHEGKRYQSVTSRMFVCSLEKEPAFEPESDSRSPARGLVELVGERVDGGKKVFRFKTRLLFDKVIGPGQMHSIMSNDEVNALLAPHSRIACKVRVLVFLGHVCLSEMLYIPTSLFKLSSDESSQRRQAGSLAPGER</sequence>
<dbReference type="RefSeq" id="WP_130189035.1">
    <property type="nucleotide sequence ID" value="NZ_CP035913.1"/>
</dbReference>
<reference evidence="1 2" key="1">
    <citation type="submission" date="2019-02" db="EMBL/GenBank/DDBJ databases">
        <title>Draft Genome Sequences of Six Type Strains of the Genus Massilia.</title>
        <authorList>
            <person name="Miess H."/>
            <person name="Frediansyhah A."/>
            <person name="Gross H."/>
        </authorList>
    </citation>
    <scope>NUCLEOTIDE SEQUENCE [LARGE SCALE GENOMIC DNA]</scope>
    <source>
        <strain evidence="1 2">DSM 17473</strain>
    </source>
</reference>
<name>A0A4P6L2S2_9BURK</name>
<protein>
    <recommendedName>
        <fullName evidence="3">Lipoprotein</fullName>
    </recommendedName>
</protein>
<accession>A0A4P6L2S2</accession>
<keyword evidence="2" id="KW-1185">Reference proteome</keyword>
<proteinExistence type="predicted"/>
<dbReference type="EMBL" id="CP035913">
    <property type="protein sequence ID" value="QBE65926.1"/>
    <property type="molecule type" value="Genomic_DNA"/>
</dbReference>
<organism evidence="1 2">
    <name type="scientific">Pseudoduganella lutea</name>
    <dbReference type="NCBI Taxonomy" id="321985"/>
    <lineage>
        <taxon>Bacteria</taxon>
        <taxon>Pseudomonadati</taxon>
        <taxon>Pseudomonadota</taxon>
        <taxon>Betaproteobacteria</taxon>
        <taxon>Burkholderiales</taxon>
        <taxon>Oxalobacteraceae</taxon>
        <taxon>Telluria group</taxon>
        <taxon>Pseudoduganella</taxon>
    </lineage>
</organism>
<gene>
    <name evidence="1" type="ORF">EWM63_25505</name>
</gene>
<evidence type="ECO:0000313" key="1">
    <source>
        <dbReference type="EMBL" id="QBE65926.1"/>
    </source>
</evidence>
<dbReference type="Proteomes" id="UP000290637">
    <property type="component" value="Chromosome"/>
</dbReference>
<evidence type="ECO:0000313" key="2">
    <source>
        <dbReference type="Proteomes" id="UP000290637"/>
    </source>
</evidence>
<dbReference type="OrthoDB" id="7004219at2"/>